<reference evidence="3 4" key="1">
    <citation type="submission" date="2020-04" db="EMBL/GenBank/DDBJ databases">
        <title>Flammeovirga sp. SR4, a novel species isolated from seawater.</title>
        <authorList>
            <person name="Wang X."/>
        </authorList>
    </citation>
    <scope>NUCLEOTIDE SEQUENCE [LARGE SCALE GENOMIC DNA]</scope>
    <source>
        <strain evidence="3 4">ATCC 23126</strain>
    </source>
</reference>
<keyword evidence="1" id="KW-0472">Membrane</keyword>
<feature type="domain" description="NodB homology" evidence="2">
    <location>
        <begin position="67"/>
        <end position="244"/>
    </location>
</feature>
<dbReference type="PROSITE" id="PS51677">
    <property type="entry name" value="NODB"/>
    <property type="match status" value="1"/>
</dbReference>
<comment type="caution">
    <text evidence="3">The sequence shown here is derived from an EMBL/GenBank/DDBJ whole genome shotgun (WGS) entry which is preliminary data.</text>
</comment>
<dbReference type="EMBL" id="JABANE010000002">
    <property type="protein sequence ID" value="NME66512.1"/>
    <property type="molecule type" value="Genomic_DNA"/>
</dbReference>
<feature type="transmembrane region" description="Helical" evidence="1">
    <location>
        <begin position="29"/>
        <end position="49"/>
    </location>
</feature>
<dbReference type="Proteomes" id="UP000576082">
    <property type="component" value="Unassembled WGS sequence"/>
</dbReference>
<dbReference type="Pfam" id="PF01522">
    <property type="entry name" value="Polysacc_deac_1"/>
    <property type="match status" value="1"/>
</dbReference>
<keyword evidence="1" id="KW-0812">Transmembrane</keyword>
<evidence type="ECO:0000313" key="4">
    <source>
        <dbReference type="Proteomes" id="UP000576082"/>
    </source>
</evidence>
<evidence type="ECO:0000256" key="1">
    <source>
        <dbReference type="SAM" id="Phobius"/>
    </source>
</evidence>
<dbReference type="RefSeq" id="WP_169654263.1">
    <property type="nucleotide sequence ID" value="NZ_JABANE010000002.1"/>
</dbReference>
<sequence length="251" mass="28553">MSKFHKTLLVSVSLIFLTLYLGSKVHVLFFFLSFLILITALFVIVMGVIKIENNFFLKSWIKKEGVQKVALTFDDGPNKETTEKILEILGQYNVKATFFCIGHKIEEDFETIEKIVAQGHEIGNHTWSHSYFFDLYSTSKVKEELQKTNALIEGMTKQENKLFRPPYGVTNPHIAKAVKALGLHSVGWSIRSLDTIAKTKKELISKVEKVSGGDVILLHDTMQITVDHLEEIIKIIQRKNLQAVTVSELFN</sequence>
<keyword evidence="1" id="KW-1133">Transmembrane helix</keyword>
<protein>
    <submittedName>
        <fullName evidence="3">Polysaccharide deacetylase family protein</fullName>
    </submittedName>
</protein>
<dbReference type="SUPFAM" id="SSF88713">
    <property type="entry name" value="Glycoside hydrolase/deacetylase"/>
    <property type="match status" value="1"/>
</dbReference>
<dbReference type="Gene3D" id="3.20.20.370">
    <property type="entry name" value="Glycoside hydrolase/deacetylase"/>
    <property type="match status" value="1"/>
</dbReference>
<name>A0A7X9RSX3_9BACT</name>
<dbReference type="InterPro" id="IPR011330">
    <property type="entry name" value="Glyco_hydro/deAcase_b/a-brl"/>
</dbReference>
<dbReference type="GO" id="GO:0005975">
    <property type="term" value="P:carbohydrate metabolic process"/>
    <property type="evidence" value="ECO:0007669"/>
    <property type="project" value="InterPro"/>
</dbReference>
<dbReference type="PANTHER" id="PTHR10587">
    <property type="entry name" value="GLYCOSYL TRANSFERASE-RELATED"/>
    <property type="match status" value="1"/>
</dbReference>
<proteinExistence type="predicted"/>
<dbReference type="InterPro" id="IPR002509">
    <property type="entry name" value="NODB_dom"/>
</dbReference>
<dbReference type="CDD" id="cd10917">
    <property type="entry name" value="CE4_NodB_like_6s_7s"/>
    <property type="match status" value="1"/>
</dbReference>
<feature type="transmembrane region" description="Helical" evidence="1">
    <location>
        <begin position="7"/>
        <end position="23"/>
    </location>
</feature>
<dbReference type="InterPro" id="IPR050248">
    <property type="entry name" value="Polysacc_deacetylase_ArnD"/>
</dbReference>
<accession>A0A7X9RSX3</accession>
<dbReference type="GO" id="GO:0016810">
    <property type="term" value="F:hydrolase activity, acting on carbon-nitrogen (but not peptide) bonds"/>
    <property type="evidence" value="ECO:0007669"/>
    <property type="project" value="InterPro"/>
</dbReference>
<keyword evidence="4" id="KW-1185">Reference proteome</keyword>
<evidence type="ECO:0000313" key="3">
    <source>
        <dbReference type="EMBL" id="NME66512.1"/>
    </source>
</evidence>
<gene>
    <name evidence="3" type="ORF">HHU12_00925</name>
</gene>
<organism evidence="3 4">
    <name type="scientific">Flammeovirga aprica JL-4</name>
    <dbReference type="NCBI Taxonomy" id="694437"/>
    <lineage>
        <taxon>Bacteria</taxon>
        <taxon>Pseudomonadati</taxon>
        <taxon>Bacteroidota</taxon>
        <taxon>Cytophagia</taxon>
        <taxon>Cytophagales</taxon>
        <taxon>Flammeovirgaceae</taxon>
        <taxon>Flammeovirga</taxon>
    </lineage>
</organism>
<dbReference type="AlphaFoldDB" id="A0A7X9RSX3"/>
<evidence type="ECO:0000259" key="2">
    <source>
        <dbReference type="PROSITE" id="PS51677"/>
    </source>
</evidence>